<reference evidence="5" key="1">
    <citation type="submission" date="2016-10" db="EMBL/GenBank/DDBJ databases">
        <authorList>
            <person name="Varghese N."/>
            <person name="Submissions S."/>
        </authorList>
    </citation>
    <scope>NUCLEOTIDE SEQUENCE [LARGE SCALE GENOMIC DNA]</scope>
    <source>
        <strain evidence="5">DSM 26879</strain>
    </source>
</reference>
<proteinExistence type="predicted"/>
<dbReference type="SUPFAM" id="SSF51120">
    <property type="entry name" value="beta-Roll"/>
    <property type="match status" value="2"/>
</dbReference>
<dbReference type="InterPro" id="IPR011049">
    <property type="entry name" value="Serralysin-like_metalloprot_C"/>
</dbReference>
<dbReference type="PANTHER" id="PTHR38340:SF1">
    <property type="entry name" value="S-LAYER PROTEIN"/>
    <property type="match status" value="1"/>
</dbReference>
<evidence type="ECO:0000256" key="1">
    <source>
        <dbReference type="ARBA" id="ARBA00004613"/>
    </source>
</evidence>
<dbReference type="PANTHER" id="PTHR38340">
    <property type="entry name" value="S-LAYER PROTEIN"/>
    <property type="match status" value="1"/>
</dbReference>
<name>A0A1I6G1Q3_9RHOB</name>
<dbReference type="InterPro" id="IPR018511">
    <property type="entry name" value="Hemolysin-typ_Ca-bd_CS"/>
</dbReference>
<evidence type="ECO:0000259" key="3">
    <source>
        <dbReference type="Pfam" id="PF13403"/>
    </source>
</evidence>
<dbReference type="Gene3D" id="2.150.10.10">
    <property type="entry name" value="Serralysin-like metalloprotease, C-terminal"/>
    <property type="match status" value="2"/>
</dbReference>
<dbReference type="InterPro" id="IPR001343">
    <property type="entry name" value="Hemolysn_Ca-bd"/>
</dbReference>
<dbReference type="Pfam" id="PF13403">
    <property type="entry name" value="Hint_2"/>
    <property type="match status" value="1"/>
</dbReference>
<comment type="subcellular location">
    <subcellularLocation>
        <location evidence="1">Secreted</location>
    </subcellularLocation>
</comment>
<keyword evidence="5" id="KW-1185">Reference proteome</keyword>
<dbReference type="OrthoDB" id="6305173at2"/>
<sequence>MATTFTWLYLGTSSTQLDPTEGNNVVENANSTAFIGKTFGTAADPLHTHISSATLIDRGGTANALDINNNVSNDQFTTNIGAGTQTYTYDASIIYNAVITYANGTTANVTAVVVQSTTGQLFLAPDRTANPAPDTVAYETAPIVSVRLVSVYNNVTTFSGLDTDRIVTGFDDGYIDGTSGNDVINASYIEPVANGTDRVDGGDGISSAGTGWNDDRIRAGAGDDTVHAGLGDDYVDGGTGADYIDGGAGNDTLYGGAGTFTDTIYGGDGNDYIDGGDGNDFLYGGAGNDTIIGGNGNDTIDGGDGNDTITGGSGNDSITVGVGDIATGSADSDTFTLDFGQTSSTGSQTITIHGSTDGVDYDTLDLTGHGAFTLTTTLDADGDSRSGTATYASGQIVNFTEIENLVVCFAKGTMIRAENGTVPIETLCAGDKVVTCDHGLQTIRWIGSRKVSAQKLAQYPKLRPVRIAANALSQGVPARDLVVSPQHRIFLRSKIAMRMFGTTEIFVAAKNLLGLKGVSIAADLSDVTYYHILCDDHEIVEADGAFAETLYTGTEAMKAMTPEARAEIATIFAGEAFLNPPMARPAPKGNQARNLIARHCKNAQAVYCN</sequence>
<evidence type="ECO:0000313" key="4">
    <source>
        <dbReference type="EMBL" id="SFR36092.1"/>
    </source>
</evidence>
<keyword evidence="2" id="KW-0964">Secreted</keyword>
<dbReference type="InterPro" id="IPR036844">
    <property type="entry name" value="Hint_dom_sf"/>
</dbReference>
<dbReference type="GO" id="GO:0005576">
    <property type="term" value="C:extracellular region"/>
    <property type="evidence" value="ECO:0007669"/>
    <property type="project" value="UniProtKB-SubCell"/>
</dbReference>
<evidence type="ECO:0000313" key="5">
    <source>
        <dbReference type="Proteomes" id="UP000199478"/>
    </source>
</evidence>
<dbReference type="SUPFAM" id="SSF51294">
    <property type="entry name" value="Hedgehog/intein (Hint) domain"/>
    <property type="match status" value="1"/>
</dbReference>
<feature type="domain" description="Hedgehog/Intein (Hint)" evidence="3">
    <location>
        <begin position="407"/>
        <end position="553"/>
    </location>
</feature>
<dbReference type="Proteomes" id="UP000199478">
    <property type="component" value="Unassembled WGS sequence"/>
</dbReference>
<accession>A0A1I6G1Q3</accession>
<dbReference type="PROSITE" id="PS00330">
    <property type="entry name" value="HEMOLYSIN_CALCIUM"/>
    <property type="match status" value="4"/>
</dbReference>
<dbReference type="EMBL" id="FOYP01000001">
    <property type="protein sequence ID" value="SFR36092.1"/>
    <property type="molecule type" value="Genomic_DNA"/>
</dbReference>
<protein>
    <submittedName>
        <fullName evidence="4">Hemolysin-type calcium-binding repeat-containing protein</fullName>
    </submittedName>
</protein>
<dbReference type="AlphaFoldDB" id="A0A1I6G1Q3"/>
<dbReference type="STRING" id="390270.SAMN04488005_0921"/>
<dbReference type="GO" id="GO:0005509">
    <property type="term" value="F:calcium ion binding"/>
    <property type="evidence" value="ECO:0007669"/>
    <property type="project" value="InterPro"/>
</dbReference>
<dbReference type="RefSeq" id="WP_090196984.1">
    <property type="nucleotide sequence ID" value="NZ_FOYP01000001.1"/>
</dbReference>
<dbReference type="InterPro" id="IPR050557">
    <property type="entry name" value="RTX_toxin/Mannuronan_C5-epim"/>
</dbReference>
<gene>
    <name evidence="4" type="ORF">SAMN04488005_0921</name>
</gene>
<evidence type="ECO:0000256" key="2">
    <source>
        <dbReference type="ARBA" id="ARBA00022525"/>
    </source>
</evidence>
<dbReference type="InterPro" id="IPR028992">
    <property type="entry name" value="Hedgehog/Intein_dom"/>
</dbReference>
<dbReference type="Gene3D" id="2.170.16.10">
    <property type="entry name" value="Hedgehog/Intein (Hint) domain"/>
    <property type="match status" value="1"/>
</dbReference>
<dbReference type="Pfam" id="PF00353">
    <property type="entry name" value="HemolysinCabind"/>
    <property type="match status" value="3"/>
</dbReference>
<organism evidence="4 5">
    <name type="scientific">Yoonia tamlensis</name>
    <dbReference type="NCBI Taxonomy" id="390270"/>
    <lineage>
        <taxon>Bacteria</taxon>
        <taxon>Pseudomonadati</taxon>
        <taxon>Pseudomonadota</taxon>
        <taxon>Alphaproteobacteria</taxon>
        <taxon>Rhodobacterales</taxon>
        <taxon>Paracoccaceae</taxon>
        <taxon>Yoonia</taxon>
    </lineage>
</organism>
<dbReference type="PRINTS" id="PR00313">
    <property type="entry name" value="CABNDNGRPT"/>
</dbReference>